<protein>
    <submittedName>
        <fullName evidence="4">Sigma 54-interacting transcriptional regulator</fullName>
    </submittedName>
</protein>
<dbReference type="PROSITE" id="PS50045">
    <property type="entry name" value="SIGMA54_INTERACT_4"/>
    <property type="match status" value="1"/>
</dbReference>
<dbReference type="InterPro" id="IPR025943">
    <property type="entry name" value="Sigma_54_int_dom_ATP-bd_2"/>
</dbReference>
<dbReference type="Gene3D" id="1.10.10.10">
    <property type="entry name" value="Winged helix-like DNA-binding domain superfamily/Winged helix DNA-binding domain"/>
    <property type="match status" value="1"/>
</dbReference>
<dbReference type="InterPro" id="IPR027417">
    <property type="entry name" value="P-loop_NTPase"/>
</dbReference>
<keyword evidence="2" id="KW-0067">ATP-binding</keyword>
<dbReference type="RefSeq" id="WP_262430011.1">
    <property type="nucleotide sequence ID" value="NZ_JACRTG010000022.1"/>
</dbReference>
<organism evidence="4 5">
    <name type="scientific">Paratissierella segnis</name>
    <dbReference type="NCBI Taxonomy" id="2763679"/>
    <lineage>
        <taxon>Bacteria</taxon>
        <taxon>Bacillati</taxon>
        <taxon>Bacillota</taxon>
        <taxon>Tissierellia</taxon>
        <taxon>Tissierellales</taxon>
        <taxon>Tissierellaceae</taxon>
        <taxon>Paratissierella</taxon>
    </lineage>
</organism>
<dbReference type="GO" id="GO:0006355">
    <property type="term" value="P:regulation of DNA-templated transcription"/>
    <property type="evidence" value="ECO:0007669"/>
    <property type="project" value="InterPro"/>
</dbReference>
<dbReference type="Pfam" id="PF25601">
    <property type="entry name" value="AAA_lid_14"/>
    <property type="match status" value="1"/>
</dbReference>
<accession>A0A926IK03</accession>
<dbReference type="Gene3D" id="3.40.50.300">
    <property type="entry name" value="P-loop containing nucleotide triphosphate hydrolases"/>
    <property type="match status" value="1"/>
</dbReference>
<evidence type="ECO:0000256" key="2">
    <source>
        <dbReference type="ARBA" id="ARBA00022840"/>
    </source>
</evidence>
<dbReference type="InterPro" id="IPR025662">
    <property type="entry name" value="Sigma_54_int_dom_ATP-bd_1"/>
</dbReference>
<dbReference type="AlphaFoldDB" id="A0A926IK03"/>
<evidence type="ECO:0000313" key="5">
    <source>
        <dbReference type="Proteomes" id="UP000601171"/>
    </source>
</evidence>
<dbReference type="PANTHER" id="PTHR32071">
    <property type="entry name" value="TRANSCRIPTIONAL REGULATORY PROTEIN"/>
    <property type="match status" value="1"/>
</dbReference>
<sequence>MKKVAFIYKNRENQEVISYLENTLYHIFEGYIEIRSYFIGELLPNEQIEADAYLLVYEDMIYKLRNHISNFYKVILLGRSIRKEFLHDMLEIPKDTKVLIVNDTYKTAIQTTYTIYELGISHLNLIPYNNKLAASGKYNEIEYAITPNEENLVPKTIKRVVNIGYREISFETLLKLMRKLNLDNDVINRNIIRHLHTIIEPNTDYHDNYYNSYLKGKLLNSVVDTSLTAIVMLNESLKVVYSNDKANSIFDLNMNTQFEYIDNELIKGKDLINYPLVLADGNYIFKKTTIRLGGEKIGYLLNLDSEKTLHDIKNNLKNYNVKKGLIAKHTFQDIVFKSDSMAECIDASKKVAKTDYTILIRGETGTGKELIAQAIHNYSNRRNAPFVAVNCAAIPETLLESELFGYEGGSFTGAQKNGKLGFFEQADTGTLFLDEIGDISPNLQTRLLRAIQEKQIMRIGSDKVIDVDIRIVAATNSKLEETVQKGKFRADLFYRLNVIPIFLKPLRQRKDDILPLLKIFLGKDYNNVTKGEEKLLVEYQWPGNIRQLQSAALYYKTLWKFPEYLYEIKNRTATDPFESVGSVKGKNNVDERIPVDVHDVIHKILTEIYENTQAYHGIGRSAIIGNLNMQGIKISDAKLRTILSNLETQGLISIKRGRCGTQITKKGIQFMKQMGTNFF</sequence>
<dbReference type="PROSITE" id="PS00675">
    <property type="entry name" value="SIGMA54_INTERACT_1"/>
    <property type="match status" value="1"/>
</dbReference>
<keyword evidence="1" id="KW-0547">Nucleotide-binding</keyword>
<dbReference type="PANTHER" id="PTHR32071:SF57">
    <property type="entry name" value="C4-DICARBOXYLATE TRANSPORT TRANSCRIPTIONAL REGULATORY PROTEIN DCTD"/>
    <property type="match status" value="1"/>
</dbReference>
<dbReference type="Pfam" id="PF00158">
    <property type="entry name" value="Sigma54_activat"/>
    <property type="match status" value="1"/>
</dbReference>
<dbReference type="InterPro" id="IPR003593">
    <property type="entry name" value="AAA+_ATPase"/>
</dbReference>
<dbReference type="PROSITE" id="PS00676">
    <property type="entry name" value="SIGMA54_INTERACT_2"/>
    <property type="match status" value="1"/>
</dbReference>
<evidence type="ECO:0000256" key="1">
    <source>
        <dbReference type="ARBA" id="ARBA00022741"/>
    </source>
</evidence>
<dbReference type="GO" id="GO:0005524">
    <property type="term" value="F:ATP binding"/>
    <property type="evidence" value="ECO:0007669"/>
    <property type="project" value="UniProtKB-KW"/>
</dbReference>
<evidence type="ECO:0000313" key="4">
    <source>
        <dbReference type="EMBL" id="MBC8588554.1"/>
    </source>
</evidence>
<dbReference type="SUPFAM" id="SSF52540">
    <property type="entry name" value="P-loop containing nucleoside triphosphate hydrolases"/>
    <property type="match status" value="1"/>
</dbReference>
<dbReference type="InterPro" id="IPR036388">
    <property type="entry name" value="WH-like_DNA-bd_sf"/>
</dbReference>
<reference evidence="4" key="1">
    <citation type="submission" date="2020-08" db="EMBL/GenBank/DDBJ databases">
        <title>Genome public.</title>
        <authorList>
            <person name="Liu C."/>
            <person name="Sun Q."/>
        </authorList>
    </citation>
    <scope>NUCLEOTIDE SEQUENCE</scope>
    <source>
        <strain evidence="4">BX21</strain>
    </source>
</reference>
<dbReference type="InterPro" id="IPR002078">
    <property type="entry name" value="Sigma_54_int"/>
</dbReference>
<comment type="caution">
    <text evidence="4">The sequence shown here is derived from an EMBL/GenBank/DDBJ whole genome shotgun (WGS) entry which is preliminary data.</text>
</comment>
<dbReference type="FunFam" id="3.40.50.300:FF:000006">
    <property type="entry name" value="DNA-binding transcriptional regulator NtrC"/>
    <property type="match status" value="1"/>
</dbReference>
<name>A0A926IK03_9FIRM</name>
<dbReference type="Proteomes" id="UP000601171">
    <property type="component" value="Unassembled WGS sequence"/>
</dbReference>
<dbReference type="SMART" id="SM00382">
    <property type="entry name" value="AAA"/>
    <property type="match status" value="1"/>
</dbReference>
<evidence type="ECO:0000259" key="3">
    <source>
        <dbReference type="PROSITE" id="PS50045"/>
    </source>
</evidence>
<gene>
    <name evidence="4" type="ORF">H8707_09965</name>
</gene>
<dbReference type="Gene3D" id="1.10.8.60">
    <property type="match status" value="1"/>
</dbReference>
<feature type="domain" description="Sigma-54 factor interaction" evidence="3">
    <location>
        <begin position="334"/>
        <end position="557"/>
    </location>
</feature>
<dbReference type="InterPro" id="IPR058031">
    <property type="entry name" value="AAA_lid_NorR"/>
</dbReference>
<dbReference type="EMBL" id="JACRTG010000022">
    <property type="protein sequence ID" value="MBC8588554.1"/>
    <property type="molecule type" value="Genomic_DNA"/>
</dbReference>
<proteinExistence type="predicted"/>
<dbReference type="CDD" id="cd00009">
    <property type="entry name" value="AAA"/>
    <property type="match status" value="1"/>
</dbReference>
<keyword evidence="5" id="KW-1185">Reference proteome</keyword>